<evidence type="ECO:0000313" key="2">
    <source>
        <dbReference type="Proteomes" id="UP001239111"/>
    </source>
</evidence>
<evidence type="ECO:0000313" key="1">
    <source>
        <dbReference type="EMBL" id="KAJ8677202.1"/>
    </source>
</evidence>
<reference evidence="1" key="1">
    <citation type="submission" date="2023-04" db="EMBL/GenBank/DDBJ databases">
        <title>A chromosome-level genome assembly of the parasitoid wasp Eretmocerus hayati.</title>
        <authorList>
            <person name="Zhong Y."/>
            <person name="Liu S."/>
            <person name="Liu Y."/>
        </authorList>
    </citation>
    <scope>NUCLEOTIDE SEQUENCE</scope>
    <source>
        <strain evidence="1">ZJU_SS_LIU_2023</strain>
    </source>
</reference>
<comment type="caution">
    <text evidence="1">The sequence shown here is derived from an EMBL/GenBank/DDBJ whole genome shotgun (WGS) entry which is preliminary data.</text>
</comment>
<organism evidence="1 2">
    <name type="scientific">Eretmocerus hayati</name>
    <dbReference type="NCBI Taxonomy" id="131215"/>
    <lineage>
        <taxon>Eukaryota</taxon>
        <taxon>Metazoa</taxon>
        <taxon>Ecdysozoa</taxon>
        <taxon>Arthropoda</taxon>
        <taxon>Hexapoda</taxon>
        <taxon>Insecta</taxon>
        <taxon>Pterygota</taxon>
        <taxon>Neoptera</taxon>
        <taxon>Endopterygota</taxon>
        <taxon>Hymenoptera</taxon>
        <taxon>Apocrita</taxon>
        <taxon>Proctotrupomorpha</taxon>
        <taxon>Chalcidoidea</taxon>
        <taxon>Aphelinidae</taxon>
        <taxon>Aphelininae</taxon>
        <taxon>Eretmocerus</taxon>
    </lineage>
</organism>
<dbReference type="EMBL" id="CM056742">
    <property type="protein sequence ID" value="KAJ8677202.1"/>
    <property type="molecule type" value="Genomic_DNA"/>
</dbReference>
<protein>
    <submittedName>
        <fullName evidence="1">Uncharacterized protein</fullName>
    </submittedName>
</protein>
<name>A0ACC2P438_9HYME</name>
<accession>A0ACC2P438</accession>
<proteinExistence type="predicted"/>
<dbReference type="Proteomes" id="UP001239111">
    <property type="component" value="Chromosome 2"/>
</dbReference>
<gene>
    <name evidence="1" type="ORF">QAD02_012989</name>
</gene>
<sequence>MHVYTSKYCITREHDVPDPLSPVVNSFTVLSRSLDHNRSGELSWTTGRVAAHARYRNNRDDLFVLVNATTNFSSVCARQDRTTRSGLYRQFALLLFDFVSRNIRYPGINPTYPGQADAGLDSGNHRFNSIQLSHATIPLWIPDDHGPYVLHFDNNLRHVTLSISYHARWPHPTQEIISDTPKGSMHIHFRDNSGYPIVLVGASTNSFTIRRESAALTVLDLERGFALPLFGHAPRDIRGSRNCLRIAVEAERSQLQRSPIHLHGFQS</sequence>
<keyword evidence="2" id="KW-1185">Reference proteome</keyword>